<dbReference type="Proteomes" id="UP000060787">
    <property type="component" value="Chromosome"/>
</dbReference>
<evidence type="ECO:0000256" key="1">
    <source>
        <dbReference type="SAM" id="MobiDB-lite"/>
    </source>
</evidence>
<accession>A0A0S2DYU4</accession>
<dbReference type="OrthoDB" id="6027327at2"/>
<feature type="domain" description="X-Tfes XVIPCD" evidence="2">
    <location>
        <begin position="35"/>
        <end position="133"/>
    </location>
</feature>
<evidence type="ECO:0000313" key="4">
    <source>
        <dbReference type="Proteomes" id="UP000060787"/>
    </source>
</evidence>
<dbReference type="AlphaFoldDB" id="A0A0S2DYU4"/>
<evidence type="ECO:0000259" key="2">
    <source>
        <dbReference type="Pfam" id="PF20410"/>
    </source>
</evidence>
<protein>
    <recommendedName>
        <fullName evidence="2">X-Tfes XVIPCD domain-containing protein</fullName>
    </recommendedName>
</protein>
<dbReference type="InterPro" id="IPR046519">
    <property type="entry name" value="X-Tfes_XVIPCD"/>
</dbReference>
<dbReference type="KEGG" id="lab:LA76x_2420"/>
<feature type="compositionally biased region" description="Polar residues" evidence="1">
    <location>
        <begin position="1"/>
        <end position="21"/>
    </location>
</feature>
<dbReference type="RefSeq" id="WP_057971727.1">
    <property type="nucleotide sequence ID" value="NZ_CP011129.1"/>
</dbReference>
<feature type="compositionally biased region" description="Basic and acidic residues" evidence="1">
    <location>
        <begin position="136"/>
        <end position="174"/>
    </location>
</feature>
<dbReference type="Pfam" id="PF20410">
    <property type="entry name" value="X-Tfes_XVIPCD"/>
    <property type="match status" value="1"/>
</dbReference>
<gene>
    <name evidence="3" type="ORF">LA76x_2420</name>
</gene>
<dbReference type="PATRIC" id="fig|84531.7.peg.2660"/>
<dbReference type="KEGG" id="laq:GLA29479_2714"/>
<organism evidence="3 4">
    <name type="scientific">Lysobacter antibioticus</name>
    <dbReference type="NCBI Taxonomy" id="84531"/>
    <lineage>
        <taxon>Bacteria</taxon>
        <taxon>Pseudomonadati</taxon>
        <taxon>Pseudomonadota</taxon>
        <taxon>Gammaproteobacteria</taxon>
        <taxon>Lysobacterales</taxon>
        <taxon>Lysobacteraceae</taxon>
        <taxon>Lysobacter</taxon>
    </lineage>
</organism>
<keyword evidence="4" id="KW-1185">Reference proteome</keyword>
<feature type="region of interest" description="Disordered" evidence="1">
    <location>
        <begin position="116"/>
        <end position="174"/>
    </location>
</feature>
<feature type="region of interest" description="Disordered" evidence="1">
    <location>
        <begin position="1"/>
        <end position="43"/>
    </location>
</feature>
<reference evidence="3 4" key="1">
    <citation type="journal article" date="2015" name="BMC Genomics">
        <title>Comparative genomics and metabolic profiling of the genus Lysobacter.</title>
        <authorList>
            <person name="de Bruijn I."/>
            <person name="Cheng X."/>
            <person name="de Jager V."/>
            <person name="Exposito R.G."/>
            <person name="Watrous J."/>
            <person name="Patel N."/>
            <person name="Postma J."/>
            <person name="Dorrestein P.C."/>
            <person name="Kobayashi D."/>
            <person name="Raaijmakers J.M."/>
        </authorList>
    </citation>
    <scope>NUCLEOTIDE SEQUENCE [LARGE SCALE GENOMIC DNA]</scope>
    <source>
        <strain evidence="3 4">76</strain>
    </source>
</reference>
<dbReference type="STRING" id="84531.LA76x_2420"/>
<sequence>MNGSTQEQQLKVDGQATTQTLDDMRRAEQRSLLSSPSHPHHDLYSQVRVCLDKQDMGLKDYSGDQRDNLAAALALEARTGGLRSADHVVLSKDGSRAFVIEGELDSPSRRMSYVDTAQAAAQSMERSSQQLAQLNREQDIQDQQRLDERQAERQADRRNEREPSLARALFKDKD</sequence>
<feature type="compositionally biased region" description="Polar residues" evidence="1">
    <location>
        <begin position="119"/>
        <end position="135"/>
    </location>
</feature>
<evidence type="ECO:0000313" key="3">
    <source>
        <dbReference type="EMBL" id="ALN80550.1"/>
    </source>
</evidence>
<dbReference type="EMBL" id="CP011129">
    <property type="protein sequence ID" value="ALN80550.1"/>
    <property type="molecule type" value="Genomic_DNA"/>
</dbReference>
<proteinExistence type="predicted"/>
<name>A0A0S2DYU4_LYSAN</name>